<organism evidence="9 10">
    <name type="scientific">Coprococcus eutactus</name>
    <dbReference type="NCBI Taxonomy" id="33043"/>
    <lineage>
        <taxon>Bacteria</taxon>
        <taxon>Bacillati</taxon>
        <taxon>Bacillota</taxon>
        <taxon>Clostridia</taxon>
        <taxon>Lachnospirales</taxon>
        <taxon>Lachnospiraceae</taxon>
        <taxon>Coprococcus</taxon>
    </lineage>
</organism>
<comment type="similarity">
    <text evidence="7">Belongs to the binding-protein-dependent transport system permease family.</text>
</comment>
<feature type="transmembrane region" description="Helical" evidence="7">
    <location>
        <begin position="202"/>
        <end position="227"/>
    </location>
</feature>
<evidence type="ECO:0000313" key="10">
    <source>
        <dbReference type="Proteomes" id="UP000283295"/>
    </source>
</evidence>
<feature type="transmembrane region" description="Helical" evidence="7">
    <location>
        <begin position="261"/>
        <end position="282"/>
    </location>
</feature>
<comment type="caution">
    <text evidence="9">The sequence shown here is derived from an EMBL/GenBank/DDBJ whole genome shotgun (WGS) entry which is preliminary data.</text>
</comment>
<accession>A0A3R5ZQ88</accession>
<feature type="transmembrane region" description="Helical" evidence="7">
    <location>
        <begin position="28"/>
        <end position="50"/>
    </location>
</feature>
<dbReference type="OrthoDB" id="9772609at2"/>
<keyword evidence="6 7" id="KW-0472">Membrane</keyword>
<dbReference type="Pfam" id="PF00528">
    <property type="entry name" value="BPD_transp_1"/>
    <property type="match status" value="1"/>
</dbReference>
<keyword evidence="5 7" id="KW-1133">Transmembrane helix</keyword>
<name>A0A3R5ZQ88_9FIRM</name>
<dbReference type="AlphaFoldDB" id="A0A3R5ZQ88"/>
<gene>
    <name evidence="9" type="ORF">DWX94_02200</name>
</gene>
<dbReference type="SUPFAM" id="SSF161098">
    <property type="entry name" value="MetI-like"/>
    <property type="match status" value="1"/>
</dbReference>
<feature type="transmembrane region" description="Helical" evidence="7">
    <location>
        <begin position="159"/>
        <end position="181"/>
    </location>
</feature>
<evidence type="ECO:0000256" key="3">
    <source>
        <dbReference type="ARBA" id="ARBA00022475"/>
    </source>
</evidence>
<feature type="transmembrane region" description="Helical" evidence="7">
    <location>
        <begin position="126"/>
        <end position="147"/>
    </location>
</feature>
<dbReference type="Gene3D" id="1.10.3720.10">
    <property type="entry name" value="MetI-like"/>
    <property type="match status" value="1"/>
</dbReference>
<dbReference type="Proteomes" id="UP000283295">
    <property type="component" value="Unassembled WGS sequence"/>
</dbReference>
<keyword evidence="3" id="KW-1003">Cell membrane</keyword>
<evidence type="ECO:0000313" key="9">
    <source>
        <dbReference type="EMBL" id="RGS43897.1"/>
    </source>
</evidence>
<keyword evidence="4 7" id="KW-0812">Transmembrane</keyword>
<feature type="domain" description="ABC transmembrane type-1" evidence="8">
    <location>
        <begin position="91"/>
        <end position="282"/>
    </location>
</feature>
<evidence type="ECO:0000256" key="4">
    <source>
        <dbReference type="ARBA" id="ARBA00022692"/>
    </source>
</evidence>
<evidence type="ECO:0000256" key="1">
    <source>
        <dbReference type="ARBA" id="ARBA00004651"/>
    </source>
</evidence>
<proteinExistence type="inferred from homology"/>
<dbReference type="GO" id="GO:0055085">
    <property type="term" value="P:transmembrane transport"/>
    <property type="evidence" value="ECO:0007669"/>
    <property type="project" value="InterPro"/>
</dbReference>
<keyword evidence="2 7" id="KW-0813">Transport</keyword>
<feature type="transmembrane region" description="Helical" evidence="7">
    <location>
        <begin position="90"/>
        <end position="114"/>
    </location>
</feature>
<protein>
    <submittedName>
        <fullName evidence="9">Carbohydrate ABC transporter permease</fullName>
    </submittedName>
</protein>
<dbReference type="EMBL" id="QRVK01000003">
    <property type="protein sequence ID" value="RGS43897.1"/>
    <property type="molecule type" value="Genomic_DNA"/>
</dbReference>
<evidence type="ECO:0000256" key="6">
    <source>
        <dbReference type="ARBA" id="ARBA00023136"/>
    </source>
</evidence>
<evidence type="ECO:0000256" key="5">
    <source>
        <dbReference type="ARBA" id="ARBA00022989"/>
    </source>
</evidence>
<evidence type="ECO:0000259" key="8">
    <source>
        <dbReference type="PROSITE" id="PS50928"/>
    </source>
</evidence>
<comment type="subcellular location">
    <subcellularLocation>
        <location evidence="1 7">Cell membrane</location>
        <topology evidence="1 7">Multi-pass membrane protein</topology>
    </subcellularLocation>
</comment>
<sequence>MAKIQKTVNTADKKPVYRVKEKPTLTGILATLFFTIISIIFVSPIIIVIINSLKAKTFISLETFELPNEHSYIGLDNYKTAITQYDFIKAVGWTVVITVLSVAAILLFCSMTAWYITRVKNIATKIIYLLCVFSMVIPFQMVMFTLAGTADALHLSTPWGIVIVYLGFGTGLAVFMFCGFIKSIPLEVEEAAMIDGCTPLKTFFKVVIPIMKPTYISVGILEAMWIWNDFLLPYLVLDIKKYKTISIVVQYMKGSYGRVDMGAIMACLVMAIIPVVVFYLCAQKYIIKGVAAGAVKG</sequence>
<dbReference type="PANTHER" id="PTHR43744">
    <property type="entry name" value="ABC TRANSPORTER PERMEASE PROTEIN MG189-RELATED-RELATED"/>
    <property type="match status" value="1"/>
</dbReference>
<dbReference type="GO" id="GO:0005886">
    <property type="term" value="C:plasma membrane"/>
    <property type="evidence" value="ECO:0007669"/>
    <property type="project" value="UniProtKB-SubCell"/>
</dbReference>
<reference evidence="9 10" key="1">
    <citation type="submission" date="2018-08" db="EMBL/GenBank/DDBJ databases">
        <title>A genome reference for cultivated species of the human gut microbiota.</title>
        <authorList>
            <person name="Zou Y."/>
            <person name="Xue W."/>
            <person name="Luo G."/>
        </authorList>
    </citation>
    <scope>NUCLEOTIDE SEQUENCE [LARGE SCALE GENOMIC DNA]</scope>
    <source>
        <strain evidence="9 10">AF22-21</strain>
    </source>
</reference>
<dbReference type="PROSITE" id="PS50928">
    <property type="entry name" value="ABC_TM1"/>
    <property type="match status" value="1"/>
</dbReference>
<dbReference type="PANTHER" id="PTHR43744:SF2">
    <property type="entry name" value="ARABINOOLIGOSACCHARIDES TRANSPORT SYSTEM PERMEASE PROTEIN ARAQ"/>
    <property type="match status" value="1"/>
</dbReference>
<evidence type="ECO:0000256" key="2">
    <source>
        <dbReference type="ARBA" id="ARBA00022448"/>
    </source>
</evidence>
<dbReference type="CDD" id="cd06261">
    <property type="entry name" value="TM_PBP2"/>
    <property type="match status" value="1"/>
</dbReference>
<dbReference type="InterPro" id="IPR000515">
    <property type="entry name" value="MetI-like"/>
</dbReference>
<dbReference type="InterPro" id="IPR035906">
    <property type="entry name" value="MetI-like_sf"/>
</dbReference>
<evidence type="ECO:0000256" key="7">
    <source>
        <dbReference type="RuleBase" id="RU363032"/>
    </source>
</evidence>